<dbReference type="HOGENOM" id="CLU_2843297_0_0_9"/>
<evidence type="ECO:0000313" key="3">
    <source>
        <dbReference type="Proteomes" id="UP000004090"/>
    </source>
</evidence>
<reference evidence="2 3" key="2">
    <citation type="submission" date="2007-09" db="EMBL/GenBank/DDBJ databases">
        <authorList>
            <person name="Fulton L."/>
            <person name="Clifton S."/>
            <person name="Fulton B."/>
            <person name="Xu J."/>
            <person name="Minx P."/>
            <person name="Pepin K.H."/>
            <person name="Johnson M."/>
            <person name="Thiruvilangam P."/>
            <person name="Bhonagiri V."/>
            <person name="Nash W.E."/>
            <person name="Mardis E.R."/>
            <person name="Wilson R.K."/>
        </authorList>
    </citation>
    <scope>NUCLEOTIDE SEQUENCE [LARGE SCALE GENOMIC DNA]</scope>
    <source>
        <strain evidence="2 3">DSM 3991</strain>
    </source>
</reference>
<evidence type="ECO:0000256" key="1">
    <source>
        <dbReference type="SAM" id="Phobius"/>
    </source>
</evidence>
<reference evidence="2 3" key="1">
    <citation type="submission" date="2007-09" db="EMBL/GenBank/DDBJ databases">
        <title>Draft genome sequence of Eubacterium dolichum (DSM 3991).</title>
        <authorList>
            <person name="Sudarsanam P."/>
            <person name="Ley R."/>
            <person name="Guruge J."/>
            <person name="Turnbaugh P.J."/>
            <person name="Mahowald M."/>
            <person name="Liep D."/>
            <person name="Gordon J."/>
        </authorList>
    </citation>
    <scope>NUCLEOTIDE SEQUENCE [LARGE SCALE GENOMIC DNA]</scope>
    <source>
        <strain evidence="2 3">DSM 3991</strain>
    </source>
</reference>
<name>A8R9E8_9FIRM</name>
<keyword evidence="1" id="KW-0472">Membrane</keyword>
<proteinExistence type="predicted"/>
<dbReference type="EMBL" id="ABAW02000017">
    <property type="protein sequence ID" value="EDP11972.1"/>
    <property type="molecule type" value="Genomic_DNA"/>
</dbReference>
<protein>
    <submittedName>
        <fullName evidence="2">Uncharacterized protein</fullName>
    </submittedName>
</protein>
<feature type="transmembrane region" description="Helical" evidence="1">
    <location>
        <begin position="45"/>
        <end position="64"/>
    </location>
</feature>
<evidence type="ECO:0000313" key="2">
    <source>
        <dbReference type="EMBL" id="EDP11972.1"/>
    </source>
</evidence>
<dbReference type="STRING" id="428127.EUBDOL_00531"/>
<sequence length="65" mass="7834">MISKGYRKTNGLLNCGAMKSIDFIIKYLYHIYIFEHKTDNLFTKLFQNCNIYIIFVHFVLSFYIK</sequence>
<keyword evidence="1" id="KW-0812">Transmembrane</keyword>
<dbReference type="AlphaFoldDB" id="A8R9E8"/>
<organism evidence="2 3">
    <name type="scientific">Amedibacillus dolichus DSM 3991</name>
    <dbReference type="NCBI Taxonomy" id="428127"/>
    <lineage>
        <taxon>Bacteria</taxon>
        <taxon>Bacillati</taxon>
        <taxon>Bacillota</taxon>
        <taxon>Erysipelotrichia</taxon>
        <taxon>Erysipelotrichales</taxon>
        <taxon>Erysipelotrichaceae</taxon>
        <taxon>Amedibacillus</taxon>
    </lineage>
</organism>
<comment type="caution">
    <text evidence="2">The sequence shown here is derived from an EMBL/GenBank/DDBJ whole genome shotgun (WGS) entry which is preliminary data.</text>
</comment>
<keyword evidence="1" id="KW-1133">Transmembrane helix</keyword>
<gene>
    <name evidence="2" type="ORF">EUBDOL_00531</name>
</gene>
<accession>A8R9E8</accession>
<dbReference type="Proteomes" id="UP000004090">
    <property type="component" value="Unassembled WGS sequence"/>
</dbReference>